<dbReference type="Gene3D" id="3.30.420.40">
    <property type="match status" value="2"/>
</dbReference>
<feature type="compositionally biased region" description="Basic residues" evidence="1">
    <location>
        <begin position="319"/>
        <end position="340"/>
    </location>
</feature>
<sequence length="349" mass="39976">MLFSSKPLLYLQLLDHSLRYLALDPKNHSVVDKDEIVFDATITEDGKITNAGLLETRLDALVKEKKWKNAKTHLLLLNDFVTVREEMIPGQLTPSEVKEYLSLHINQSIRLPFEHPVFDFEITEQSDDKQKVVILAYPGEYIEQYKAILQKASLKPAVADIPALCFYRLADQQNLIDKEPDNHTLLLEWNPIDLSIMVFNQDSPRFNRHSRSARLADSWTVSQNGEWLWKDSEPELADMLDDQLNGLERFLDFYRYSVLDGEGTVTDIVLTGYYPELTELKTRLEERFDAKIHLLDLPGTIGQRFSALHGLSIKEGSNKRKKQDKSAKGKQKSLRGKKASPGKEGIVHD</sequence>
<name>A0A1I1IZ64_9LACT</name>
<evidence type="ECO:0000256" key="1">
    <source>
        <dbReference type="SAM" id="MobiDB-lite"/>
    </source>
</evidence>
<proteinExistence type="predicted"/>
<dbReference type="RefSeq" id="WP_091530130.1">
    <property type="nucleotide sequence ID" value="NZ_FOLT01000006.1"/>
</dbReference>
<dbReference type="AlphaFoldDB" id="A0A1I1IZ64"/>
<dbReference type="OrthoDB" id="2690797at2"/>
<evidence type="ECO:0000313" key="3">
    <source>
        <dbReference type="Proteomes" id="UP000199612"/>
    </source>
</evidence>
<dbReference type="STRING" id="753702.SAMN04488102_10690"/>
<accession>A0A1I1IZ64</accession>
<reference evidence="3" key="1">
    <citation type="submission" date="2016-10" db="EMBL/GenBank/DDBJ databases">
        <authorList>
            <person name="Varghese N."/>
            <person name="Submissions S."/>
        </authorList>
    </citation>
    <scope>NUCLEOTIDE SEQUENCE [LARGE SCALE GENOMIC DNA]</scope>
    <source>
        <strain evidence="3">DSM 23664</strain>
    </source>
</reference>
<dbReference type="InterPro" id="IPR005883">
    <property type="entry name" value="PilM"/>
</dbReference>
<feature type="region of interest" description="Disordered" evidence="1">
    <location>
        <begin position="314"/>
        <end position="349"/>
    </location>
</feature>
<dbReference type="EMBL" id="FOLT01000006">
    <property type="protein sequence ID" value="SFC41455.1"/>
    <property type="molecule type" value="Genomic_DNA"/>
</dbReference>
<protein>
    <submittedName>
        <fullName evidence="2">Type IV pilus assembly protein PilM</fullName>
    </submittedName>
</protein>
<dbReference type="Proteomes" id="UP000199612">
    <property type="component" value="Unassembled WGS sequence"/>
</dbReference>
<dbReference type="Pfam" id="PF11104">
    <property type="entry name" value="PilM_2"/>
    <property type="match status" value="1"/>
</dbReference>
<keyword evidence="3" id="KW-1185">Reference proteome</keyword>
<gene>
    <name evidence="2" type="ORF">SAMN04488102_10690</name>
</gene>
<dbReference type="Gene3D" id="3.30.1490.300">
    <property type="match status" value="1"/>
</dbReference>
<evidence type="ECO:0000313" key="2">
    <source>
        <dbReference type="EMBL" id="SFC41455.1"/>
    </source>
</evidence>
<organism evidence="2 3">
    <name type="scientific">Alkalibacterium subtropicum</name>
    <dbReference type="NCBI Taxonomy" id="753702"/>
    <lineage>
        <taxon>Bacteria</taxon>
        <taxon>Bacillati</taxon>
        <taxon>Bacillota</taxon>
        <taxon>Bacilli</taxon>
        <taxon>Lactobacillales</taxon>
        <taxon>Carnobacteriaceae</taxon>
        <taxon>Alkalibacterium</taxon>
    </lineage>
</organism>